<dbReference type="KEGG" id="ppap:129799949"/>
<dbReference type="EnsemblMetazoa" id="PPAI003880-RA">
    <property type="protein sequence ID" value="PPAI003880-PA"/>
    <property type="gene ID" value="PPAI003880"/>
</dbReference>
<sequence length="142" mass="16235">MKYYPVIIVLACVVSVFGSTYIGIGNRVPGEYLLGFVQNSTTYTPNPQNHTTQLFFQGTPGNNITFVHVNIFPNYSYLTFPVLGQYYNFWIDITLYNTTQLSANMYVYGFNGTSITGRVRDFIRKPIETPEMITLHNDPNEH</sequence>
<dbReference type="AlphaFoldDB" id="A0A1B0D8K7"/>
<proteinExistence type="predicted"/>
<dbReference type="EMBL" id="AJVK01027502">
    <property type="status" value="NOT_ANNOTATED_CDS"/>
    <property type="molecule type" value="Genomic_DNA"/>
</dbReference>
<dbReference type="GeneID" id="129799949"/>
<protein>
    <submittedName>
        <fullName evidence="1">Uncharacterized protein</fullName>
    </submittedName>
</protein>
<dbReference type="OrthoDB" id="10518108at2759"/>
<name>A0A1B0D8K7_PHLPP</name>
<reference evidence="1" key="1">
    <citation type="submission" date="2022-08" db="UniProtKB">
        <authorList>
            <consortium name="EnsemblMetazoa"/>
        </authorList>
    </citation>
    <scope>IDENTIFICATION</scope>
    <source>
        <strain evidence="1">Israel</strain>
    </source>
</reference>
<dbReference type="VEuPathDB" id="VectorBase:PPAI003880"/>
<accession>A0A1B0D8K7</accession>
<dbReference type="VEuPathDB" id="VectorBase:PPAPM1_007184"/>
<evidence type="ECO:0000313" key="1">
    <source>
        <dbReference type="EnsemblMetazoa" id="PPAI003880-PA"/>
    </source>
</evidence>
<dbReference type="Proteomes" id="UP000092462">
    <property type="component" value="Unassembled WGS sequence"/>
</dbReference>
<evidence type="ECO:0000313" key="2">
    <source>
        <dbReference type="Proteomes" id="UP000092462"/>
    </source>
</evidence>
<keyword evidence="2" id="KW-1185">Reference proteome</keyword>
<organism evidence="1 2">
    <name type="scientific">Phlebotomus papatasi</name>
    <name type="common">Sandfly</name>
    <dbReference type="NCBI Taxonomy" id="29031"/>
    <lineage>
        <taxon>Eukaryota</taxon>
        <taxon>Metazoa</taxon>
        <taxon>Ecdysozoa</taxon>
        <taxon>Arthropoda</taxon>
        <taxon>Hexapoda</taxon>
        <taxon>Insecta</taxon>
        <taxon>Pterygota</taxon>
        <taxon>Neoptera</taxon>
        <taxon>Endopterygota</taxon>
        <taxon>Diptera</taxon>
        <taxon>Nematocera</taxon>
        <taxon>Psychodoidea</taxon>
        <taxon>Psychodidae</taxon>
        <taxon>Phlebotomus</taxon>
        <taxon>Phlebotomus</taxon>
    </lineage>
</organism>
<dbReference type="RefSeq" id="XP_055700233.1">
    <property type="nucleotide sequence ID" value="XM_055844258.1"/>
</dbReference>